<comment type="caution">
    <text evidence="1">The sequence shown here is derived from an EMBL/GenBank/DDBJ whole genome shotgun (WGS) entry which is preliminary data.</text>
</comment>
<name>R7ZQ67_9BACT</name>
<keyword evidence="1" id="KW-0378">Hydrolase</keyword>
<accession>R7ZQ67</accession>
<dbReference type="GO" id="GO:0004527">
    <property type="term" value="F:exonuclease activity"/>
    <property type="evidence" value="ECO:0007669"/>
    <property type="project" value="UniProtKB-KW"/>
</dbReference>
<dbReference type="STRING" id="1232681.ADIS_3360"/>
<dbReference type="InterPro" id="IPR036691">
    <property type="entry name" value="Endo/exonu/phosph_ase_sf"/>
</dbReference>
<reference evidence="1 2" key="1">
    <citation type="submission" date="2013-02" db="EMBL/GenBank/DDBJ databases">
        <title>A novel strain isolated from Lonar lake, Maharashtra, India.</title>
        <authorList>
            <person name="Singh A."/>
        </authorList>
    </citation>
    <scope>NUCLEOTIDE SEQUENCE [LARGE SCALE GENOMIC DNA]</scope>
    <source>
        <strain evidence="1 2">AK24</strain>
    </source>
</reference>
<keyword evidence="1" id="KW-0255">Endonuclease</keyword>
<dbReference type="Proteomes" id="UP000013909">
    <property type="component" value="Unassembled WGS sequence"/>
</dbReference>
<evidence type="ECO:0000313" key="2">
    <source>
        <dbReference type="Proteomes" id="UP000013909"/>
    </source>
</evidence>
<dbReference type="Gene3D" id="3.60.10.10">
    <property type="entry name" value="Endonuclease/exonuclease/phosphatase"/>
    <property type="match status" value="1"/>
</dbReference>
<dbReference type="OrthoDB" id="9793162at2"/>
<protein>
    <submittedName>
        <fullName evidence="1">Endonuclease/exonuclease/phosphatase family prot ein</fullName>
    </submittedName>
</protein>
<dbReference type="EMBL" id="AQHR01000088">
    <property type="protein sequence ID" value="EON76232.1"/>
    <property type="molecule type" value="Genomic_DNA"/>
</dbReference>
<keyword evidence="2" id="KW-1185">Reference proteome</keyword>
<dbReference type="AlphaFoldDB" id="R7ZQ67"/>
<keyword evidence="1" id="KW-0269">Exonuclease</keyword>
<sequence length="210" mass="23590">MKVLSYTLRFPFVAILFFQAGVSQGQELPGILPTYSICFEKSNDGSQRSPHLIQLIEFHELDILGPNKGIFTENEESLKETGYVSLSKESSKSTGIFYNPEKFELLDHSHFSIQPLETSSEMDLKQDHQHCVWGKLRNLEDGRLLYVFNVDVDVASGQQEPMSELKRLILQEIQLINKEGLPYILTGGFGSEESIIPGINAIELSPAPES</sequence>
<dbReference type="GO" id="GO:0004519">
    <property type="term" value="F:endonuclease activity"/>
    <property type="evidence" value="ECO:0007669"/>
    <property type="project" value="UniProtKB-KW"/>
</dbReference>
<keyword evidence="1" id="KW-0540">Nuclease</keyword>
<proteinExistence type="predicted"/>
<evidence type="ECO:0000313" key="1">
    <source>
        <dbReference type="EMBL" id="EON76232.1"/>
    </source>
</evidence>
<organism evidence="1 2">
    <name type="scientific">Lunatimonas lonarensis</name>
    <dbReference type="NCBI Taxonomy" id="1232681"/>
    <lineage>
        <taxon>Bacteria</taxon>
        <taxon>Pseudomonadati</taxon>
        <taxon>Bacteroidota</taxon>
        <taxon>Cytophagia</taxon>
        <taxon>Cytophagales</taxon>
        <taxon>Cyclobacteriaceae</taxon>
    </lineage>
</organism>
<dbReference type="RefSeq" id="WP_010855493.1">
    <property type="nucleotide sequence ID" value="NZ_AQHR01000088.1"/>
</dbReference>
<gene>
    <name evidence="1" type="ORF">ADIS_3360</name>
</gene>